<evidence type="ECO:0000313" key="2">
    <source>
        <dbReference type="EMBL" id="EHP70590.1"/>
    </source>
</evidence>
<name>H2C2W9_9CREN</name>
<feature type="transmembrane region" description="Helical" evidence="1">
    <location>
        <begin position="31"/>
        <end position="49"/>
    </location>
</feature>
<dbReference type="RefSeq" id="WP_009071343.1">
    <property type="nucleotide sequence ID" value="NZ_JH597761.1"/>
</dbReference>
<dbReference type="STRING" id="671065.MetMK1DRAFT_00010930"/>
<keyword evidence="3" id="KW-1185">Reference proteome</keyword>
<dbReference type="AlphaFoldDB" id="H2C2W9"/>
<dbReference type="OrthoDB" id="36717at2157"/>
<feature type="transmembrane region" description="Helical" evidence="1">
    <location>
        <begin position="78"/>
        <end position="98"/>
    </location>
</feature>
<dbReference type="HOGENOM" id="CLU_1393509_0_0_2"/>
<evidence type="ECO:0000256" key="1">
    <source>
        <dbReference type="SAM" id="Phobius"/>
    </source>
</evidence>
<keyword evidence="1" id="KW-1133">Transmembrane helix</keyword>
<gene>
    <name evidence="2" type="ORF">MetMK1DRAFT_00010930</name>
</gene>
<dbReference type="EMBL" id="JH597761">
    <property type="protein sequence ID" value="EHP70590.1"/>
    <property type="molecule type" value="Genomic_DNA"/>
</dbReference>
<feature type="transmembrane region" description="Helical" evidence="1">
    <location>
        <begin position="166"/>
        <end position="190"/>
    </location>
</feature>
<reference evidence="2 3" key="1">
    <citation type="submission" date="2012-01" db="EMBL/GenBank/DDBJ databases">
        <title>Improved High-Quality Draft sequence of Metallosphaera yellowstonensis MK1.</title>
        <authorList>
            <consortium name="US DOE Joint Genome Institute"/>
            <person name="Lucas S."/>
            <person name="Han J."/>
            <person name="Cheng J.-F."/>
            <person name="Goodwin L."/>
            <person name="Pitluck S."/>
            <person name="Peters L."/>
            <person name="Teshima H."/>
            <person name="Detter J.C."/>
            <person name="Han C."/>
            <person name="Tapia R."/>
            <person name="Land M."/>
            <person name="Hauser L."/>
            <person name="Kyrpides N."/>
            <person name="Kozubal M."/>
            <person name="Macur R.E."/>
            <person name="Jay Z."/>
            <person name="Inskeep W."/>
            <person name="Woyke T."/>
        </authorList>
    </citation>
    <scope>NUCLEOTIDE SEQUENCE [LARGE SCALE GENOMIC DNA]</scope>
    <source>
        <strain evidence="2 3">MK1</strain>
    </source>
</reference>
<proteinExistence type="predicted"/>
<keyword evidence="1" id="KW-0472">Membrane</keyword>
<feature type="transmembrane region" description="Helical" evidence="1">
    <location>
        <begin position="7"/>
        <end position="25"/>
    </location>
</feature>
<evidence type="ECO:0000313" key="3">
    <source>
        <dbReference type="Proteomes" id="UP000003980"/>
    </source>
</evidence>
<dbReference type="eggNOG" id="arCOG07321">
    <property type="taxonomic scope" value="Archaea"/>
</dbReference>
<accession>H2C2W9</accession>
<protein>
    <recommendedName>
        <fullName evidence="4">DUF1404 domain-containing protein</fullName>
    </recommendedName>
</protein>
<feature type="transmembrane region" description="Helical" evidence="1">
    <location>
        <begin position="135"/>
        <end position="154"/>
    </location>
</feature>
<evidence type="ECO:0008006" key="4">
    <source>
        <dbReference type="Google" id="ProtNLM"/>
    </source>
</evidence>
<organism evidence="2 3">
    <name type="scientific">Metallosphaera yellowstonensis MK1</name>
    <dbReference type="NCBI Taxonomy" id="671065"/>
    <lineage>
        <taxon>Archaea</taxon>
        <taxon>Thermoproteota</taxon>
        <taxon>Thermoprotei</taxon>
        <taxon>Sulfolobales</taxon>
        <taxon>Sulfolobaceae</taxon>
        <taxon>Metallosphaera</taxon>
    </lineage>
</organism>
<sequence length="196" mass="21969">MKQTAVAKYAGLVLLIVSGVVYGVGDPLLRLISYQGPILSGALLGWFAMHNYTPKEKYVETEDGELIPIASVVLRGRAWLFISIAILMMLPWFTPFVYTMALQLQWLFIGAFLSEFAGGFIIGYSITSLRFMEKFTLYSLGFAADVFFIIILYIDSGIFHVSQQVLLNDVFILAYLIKLLEGVAFGVYIVRRVNVV</sequence>
<keyword evidence="1" id="KW-0812">Transmembrane</keyword>
<dbReference type="Proteomes" id="UP000003980">
    <property type="component" value="Unassembled WGS sequence"/>
</dbReference>
<feature type="transmembrane region" description="Helical" evidence="1">
    <location>
        <begin position="104"/>
        <end position="123"/>
    </location>
</feature>